<dbReference type="EMBL" id="ML735222">
    <property type="protein sequence ID" value="KAE8394740.1"/>
    <property type="molecule type" value="Genomic_DNA"/>
</dbReference>
<feature type="compositionally biased region" description="Basic and acidic residues" evidence="1">
    <location>
        <begin position="37"/>
        <end position="61"/>
    </location>
</feature>
<reference evidence="2" key="2">
    <citation type="submission" date="2019-04" db="EMBL/GenBank/DDBJ databases">
        <title>Friends and foes A comparative genomics studyof 23 Aspergillus species from section Flavi.</title>
        <authorList>
            <consortium name="DOE Joint Genome Institute"/>
            <person name="Kjaerbolling I."/>
            <person name="Vesth T."/>
            <person name="Frisvad J.C."/>
            <person name="Nybo J.L."/>
            <person name="Theobald S."/>
            <person name="Kildgaard S."/>
            <person name="Isbrandt T."/>
            <person name="Kuo A."/>
            <person name="Sato A."/>
            <person name="Lyhne E.K."/>
            <person name="Kogle M.E."/>
            <person name="Wiebenga A."/>
            <person name="Kun R.S."/>
            <person name="Lubbers R.J."/>
            <person name="Makela M.R."/>
            <person name="Barry K."/>
            <person name="Chovatia M."/>
            <person name="Clum A."/>
            <person name="Daum C."/>
            <person name="Haridas S."/>
            <person name="He G."/>
            <person name="LaButti K."/>
            <person name="Lipzen A."/>
            <person name="Mondo S."/>
            <person name="Riley R."/>
            <person name="Salamov A."/>
            <person name="Simmons B.A."/>
            <person name="Magnuson J.K."/>
            <person name="Henrissat B."/>
            <person name="Mortensen U.H."/>
            <person name="Larsen T.O."/>
            <person name="Devries R.P."/>
            <person name="Grigoriev I.V."/>
            <person name="Machida M."/>
            <person name="Baker S.E."/>
            <person name="Andersen M.R."/>
        </authorList>
    </citation>
    <scope>NUCLEOTIDE SEQUENCE [LARGE SCALE GENOMIC DNA]</scope>
    <source>
        <strain evidence="2">IBT 14317</strain>
    </source>
</reference>
<accession>A0A8H6E5R3</accession>
<gene>
    <name evidence="2" type="ORF">BDV23DRAFT_179518</name>
    <name evidence="3" type="ORF">ETB97_002860</name>
</gene>
<dbReference type="AlphaFoldDB" id="A0A5N7CKI5"/>
<evidence type="ECO:0000313" key="4">
    <source>
        <dbReference type="Proteomes" id="UP000541154"/>
    </source>
</evidence>
<accession>A0A5N7CKI5</accession>
<dbReference type="Proteomes" id="UP000326877">
    <property type="component" value="Unassembled WGS sequence"/>
</dbReference>
<proteinExistence type="predicted"/>
<feature type="region of interest" description="Disordered" evidence="1">
    <location>
        <begin position="31"/>
        <end position="68"/>
    </location>
</feature>
<protein>
    <submittedName>
        <fullName evidence="2">Uncharacterized protein</fullName>
    </submittedName>
</protein>
<evidence type="ECO:0000256" key="1">
    <source>
        <dbReference type="SAM" id="MobiDB-lite"/>
    </source>
</evidence>
<evidence type="ECO:0000313" key="3">
    <source>
        <dbReference type="EMBL" id="KAF5859458.1"/>
    </source>
</evidence>
<reference evidence="3 4" key="1">
    <citation type="submission" date="2019-04" db="EMBL/GenBank/DDBJ databases">
        <title>Aspergillus burnettii sp. nov., novel species from soil in southeast Queensland.</title>
        <authorList>
            <person name="Gilchrist C.L.M."/>
            <person name="Pitt J.I."/>
            <person name="Lange L."/>
            <person name="Lacey H.J."/>
            <person name="Vuong D."/>
            <person name="Midgley D.J."/>
            <person name="Greenfield P."/>
            <person name="Bradbury M."/>
            <person name="Lacey E."/>
            <person name="Busk P.K."/>
            <person name="Pilgaard B."/>
            <person name="Chooi Y.H."/>
            <person name="Piggott A.M."/>
        </authorList>
    </citation>
    <scope>NUCLEOTIDE SEQUENCE [LARGE SCALE GENOMIC DNA]</scope>
    <source>
        <strain evidence="3 4">FRR 5400</strain>
    </source>
</reference>
<keyword evidence="4" id="KW-1185">Reference proteome</keyword>
<name>A0A5N7CKI5_PETAA</name>
<organism evidence="2">
    <name type="scientific">Petromyces alliaceus</name>
    <name type="common">Aspergillus alliaceus</name>
    <dbReference type="NCBI Taxonomy" id="209559"/>
    <lineage>
        <taxon>Eukaryota</taxon>
        <taxon>Fungi</taxon>
        <taxon>Dikarya</taxon>
        <taxon>Ascomycota</taxon>
        <taxon>Pezizomycotina</taxon>
        <taxon>Eurotiomycetes</taxon>
        <taxon>Eurotiomycetidae</taxon>
        <taxon>Eurotiales</taxon>
        <taxon>Aspergillaceae</taxon>
        <taxon>Aspergillus</taxon>
        <taxon>Aspergillus subgen. Circumdati</taxon>
    </lineage>
</organism>
<dbReference type="EMBL" id="SPNV01000164">
    <property type="protein sequence ID" value="KAF5859458.1"/>
    <property type="molecule type" value="Genomic_DNA"/>
</dbReference>
<evidence type="ECO:0000313" key="2">
    <source>
        <dbReference type="EMBL" id="KAE8394740.1"/>
    </source>
</evidence>
<dbReference type="OrthoDB" id="4364812at2759"/>
<dbReference type="Proteomes" id="UP000541154">
    <property type="component" value="Unassembled WGS sequence"/>
</dbReference>
<sequence>MNAGVSESPARVQEPAMVSTGWTDEIRILTPPIVTSRTHDRGTKTSPRDSTRRLHGREERWPYQSRTEVSPAGIREEIRRVLATHQRAHERNISQVSCSGLQTVWLRTCYDPDLASKYEELKRRSGIPGLGVSGNKFLDNPTRYDFDDGSEDSWRLVLIRVPEITEFYEIIDMYGDGSYMQYKSGQNDEYQVTQAESEEVWLDLALAELKVQAGLYLLDREAIVSGLIKIIWIDEHGNMVWNNRLDPSISDLEGLTMALLNATSLVELANYDGTRGALIER</sequence>